<accession>A0ABR5F2E0</accession>
<gene>
    <name evidence="2" type="ORF">FrCorBMG51_15085</name>
</gene>
<feature type="region of interest" description="Disordered" evidence="1">
    <location>
        <begin position="121"/>
        <end position="197"/>
    </location>
</feature>
<name>A0ABR5F2E0_9ACTN</name>
<comment type="caution">
    <text evidence="2">The sequence shown here is derived from an EMBL/GenBank/DDBJ whole genome shotgun (WGS) entry which is preliminary data.</text>
</comment>
<sequence>MEPGPWLSETLTDAANAHEPDSARIRGRVVGPGRETRPPLAHAAGRRSESPDRLPRDQRRRQGLERQGLERQGLERTAPRGRRPGRPPAVSSRSATITLGAVAGVLGVVAITLIGIRTVPSRNNDHSMSATALPVPPPASATGVTLPLPIPSQQPASAGPTSQTTPDPAAAPPSPRAPADKAPRVQLSVGPTPPERIILPTPGARDWVLYGNGANRSTERVRANLAEPIIGRLNVSGSDPTVVAATSRFDWSAGSPQRTGRNYADALALRDSGRFRLVVPTAGQAGRLSLYLGTLGVRGVVRAGIDGQDVSSVVVQSGHSSRWVGSVVEIDFDPGSSGDILTVEVSARAEPDSDDADDRDYSNNRDKQDERRDLDGQGSPGGGRLSRPQQVQAAPPGQISLAAAVLSGRR</sequence>
<dbReference type="EMBL" id="JWIO01000024">
    <property type="protein sequence ID" value="KLL10864.1"/>
    <property type="molecule type" value="Genomic_DNA"/>
</dbReference>
<evidence type="ECO:0000256" key="1">
    <source>
        <dbReference type="SAM" id="MobiDB-lite"/>
    </source>
</evidence>
<feature type="compositionally biased region" description="Basic and acidic residues" evidence="1">
    <location>
        <begin position="46"/>
        <end position="78"/>
    </location>
</feature>
<feature type="region of interest" description="Disordered" evidence="1">
    <location>
        <begin position="1"/>
        <end position="93"/>
    </location>
</feature>
<protein>
    <submittedName>
        <fullName evidence="2">Uncharacterized protein</fullName>
    </submittedName>
</protein>
<feature type="compositionally biased region" description="Polar residues" evidence="1">
    <location>
        <begin position="151"/>
        <end position="165"/>
    </location>
</feature>
<feature type="region of interest" description="Disordered" evidence="1">
    <location>
        <begin position="348"/>
        <end position="398"/>
    </location>
</feature>
<reference evidence="2 3" key="1">
    <citation type="submission" date="2014-12" db="EMBL/GenBank/DDBJ databases">
        <title>Frankia sp. BMG5.1 draft genome.</title>
        <authorList>
            <person name="Gtari M."/>
            <person name="Ghodhbane-Gtari F."/>
            <person name="Nouioui I."/>
            <person name="Ktari A."/>
            <person name="Hezbri K."/>
            <person name="Mimouni W."/>
            <person name="Sbissi I."/>
            <person name="Ayari A."/>
            <person name="Yamanaka T."/>
            <person name="Normand P."/>
            <person name="Tisa L.S."/>
            <person name="Boudabous A."/>
        </authorList>
    </citation>
    <scope>NUCLEOTIDE SEQUENCE [LARGE SCALE GENOMIC DNA]</scope>
    <source>
        <strain evidence="2 3">BMG5.1</strain>
    </source>
</reference>
<feature type="compositionally biased region" description="Basic and acidic residues" evidence="1">
    <location>
        <begin position="359"/>
        <end position="375"/>
    </location>
</feature>
<proteinExistence type="predicted"/>
<organism evidence="2 3">
    <name type="scientific">Protofrankia coriariae</name>
    <dbReference type="NCBI Taxonomy" id="1562887"/>
    <lineage>
        <taxon>Bacteria</taxon>
        <taxon>Bacillati</taxon>
        <taxon>Actinomycetota</taxon>
        <taxon>Actinomycetes</taxon>
        <taxon>Frankiales</taxon>
        <taxon>Frankiaceae</taxon>
        <taxon>Protofrankia</taxon>
    </lineage>
</organism>
<dbReference type="Proteomes" id="UP000035425">
    <property type="component" value="Unassembled WGS sequence"/>
</dbReference>
<feature type="compositionally biased region" description="Polar residues" evidence="1">
    <location>
        <begin position="121"/>
        <end position="130"/>
    </location>
</feature>
<keyword evidence="3" id="KW-1185">Reference proteome</keyword>
<evidence type="ECO:0000313" key="2">
    <source>
        <dbReference type="EMBL" id="KLL10864.1"/>
    </source>
</evidence>
<evidence type="ECO:0000313" key="3">
    <source>
        <dbReference type="Proteomes" id="UP000035425"/>
    </source>
</evidence>